<dbReference type="Proteomes" id="UP000238479">
    <property type="component" value="Chromosome 2"/>
</dbReference>
<feature type="compositionally biased region" description="Polar residues" evidence="1">
    <location>
        <begin position="11"/>
        <end position="22"/>
    </location>
</feature>
<feature type="compositionally biased region" description="Basic and acidic residues" evidence="1">
    <location>
        <begin position="358"/>
        <end position="369"/>
    </location>
</feature>
<dbReference type="OMA" id="RLIWAQK"/>
<feature type="region of interest" description="Disordered" evidence="1">
    <location>
        <begin position="358"/>
        <end position="406"/>
    </location>
</feature>
<feature type="compositionally biased region" description="Acidic residues" evidence="1">
    <location>
        <begin position="1"/>
        <end position="10"/>
    </location>
</feature>
<dbReference type="PANTHER" id="PTHR35120">
    <property type="entry name" value="HISTONE ACETYLTRANSFERASE KAT6B-LIKE"/>
    <property type="match status" value="1"/>
</dbReference>
<evidence type="ECO:0000313" key="2">
    <source>
        <dbReference type="EMBL" id="PRQ50058.1"/>
    </source>
</evidence>
<accession>A0A2P6RUF5</accession>
<dbReference type="AlphaFoldDB" id="A0A2P6RUF5"/>
<dbReference type="EMBL" id="PDCK01000040">
    <property type="protein sequence ID" value="PRQ50058.1"/>
    <property type="molecule type" value="Genomic_DNA"/>
</dbReference>
<name>A0A2P6RUF5_ROSCH</name>
<evidence type="ECO:0000313" key="3">
    <source>
        <dbReference type="Proteomes" id="UP000238479"/>
    </source>
</evidence>
<feature type="region of interest" description="Disordered" evidence="1">
    <location>
        <begin position="459"/>
        <end position="581"/>
    </location>
</feature>
<proteinExistence type="predicted"/>
<dbReference type="STRING" id="74649.A0A2P6RUF5"/>
<dbReference type="PANTHER" id="PTHR35120:SF2">
    <property type="entry name" value="AMINOTRANSFERASE-LIKE PLANT MOBILE DOMAIN-CONTAINING PROTEIN"/>
    <property type="match status" value="1"/>
</dbReference>
<sequence>MTQVEGEEEPQNPNSQFETLTLQPPPQPQMKPQPDSNQDNPDAFPVRSPRSRTAITFARKKRKKTGRNPKASQKKLEILRQTLKPIPFVPAKTLDFDSHEELLKRLGLWDFVHIKFDRSIRADLLAQLIVNFNSQQRCSYVNELRILVNRSDLGRALKLPVMLKSKKSAVEDAGEEQPPASEESIAFLEDLVSNWMLLHGDMWMMPGEVLGYTKAIKEGQFGKVDWAGLVWYMVNEELGKATQLENCYYASHLQHLIKSQKEDLFSVKQESKVEIDLKDDDEEEEEEDGGGDVKMDDVQGGRLEENDIKLCLGQENVTKVEVEHENLEKVDVEREDAENVDDEREDAEKVDVGKENVEKDDVGQEKVEEVEAEQENVEKVDSQQGNAEKVDVGEENVEKVCGETERVEVEVEDEDVMDFEEFKEAEPAQWVLAGKDNLGEPCLQRCNLGGIKDLGCGDERNKNMELGEGVGEEEQEDDEIEEEEEEDDDQEGGFHLLPKGFSLEGFPSGNLTQGMDGMPLRDHFGIEFPSPRDLMLPGSSSIYGNGPKREINHENDNSHHGLNGNKRLRTEGSWDSKMSGDFETGMDQIQQWLGRVEDMQQWMGKARMMYTAKEQECQQAANNQQYFMQELQRRDEMIEHLHKARFEDQQKFQTEKFRFEHEVHLMKNLLDGYRKALKATQKAFAEHRAHCPQAVEPLYRDVPGSGGLVLSTTELEKLRIKQEEEERINRLAIETMIKDFEAGWSSEYEAHQKSVELASSRLMDVEKEVKLLKEGLLKQRLPETQESPNES</sequence>
<evidence type="ECO:0000256" key="1">
    <source>
        <dbReference type="SAM" id="MobiDB-lite"/>
    </source>
</evidence>
<comment type="caution">
    <text evidence="2">The sequence shown here is derived from an EMBL/GenBank/DDBJ whole genome shotgun (WGS) entry which is preliminary data.</text>
</comment>
<feature type="compositionally biased region" description="Basic and acidic residues" evidence="1">
    <location>
        <begin position="568"/>
        <end position="580"/>
    </location>
</feature>
<dbReference type="OrthoDB" id="1935530at2759"/>
<feature type="compositionally biased region" description="Basic and acidic residues" evidence="1">
    <location>
        <begin position="547"/>
        <end position="559"/>
    </location>
</feature>
<dbReference type="Gramene" id="PRQ50058">
    <property type="protein sequence ID" value="PRQ50058"/>
    <property type="gene ID" value="RchiOBHm_Chr2g0128861"/>
</dbReference>
<protein>
    <submittedName>
        <fullName evidence="2">Uncharacterized protein</fullName>
    </submittedName>
</protein>
<feature type="compositionally biased region" description="Basic residues" evidence="1">
    <location>
        <begin position="58"/>
        <end position="67"/>
    </location>
</feature>
<feature type="region of interest" description="Disordered" evidence="1">
    <location>
        <begin position="1"/>
        <end position="73"/>
    </location>
</feature>
<feature type="region of interest" description="Disordered" evidence="1">
    <location>
        <begin position="275"/>
        <end position="298"/>
    </location>
</feature>
<feature type="compositionally biased region" description="Basic and acidic residues" evidence="1">
    <location>
        <begin position="388"/>
        <end position="406"/>
    </location>
</feature>
<keyword evidence="3" id="KW-1185">Reference proteome</keyword>
<feature type="compositionally biased region" description="Acidic residues" evidence="1">
    <location>
        <begin position="277"/>
        <end position="290"/>
    </location>
</feature>
<organism evidence="2 3">
    <name type="scientific">Rosa chinensis</name>
    <name type="common">China rose</name>
    <dbReference type="NCBI Taxonomy" id="74649"/>
    <lineage>
        <taxon>Eukaryota</taxon>
        <taxon>Viridiplantae</taxon>
        <taxon>Streptophyta</taxon>
        <taxon>Embryophyta</taxon>
        <taxon>Tracheophyta</taxon>
        <taxon>Spermatophyta</taxon>
        <taxon>Magnoliopsida</taxon>
        <taxon>eudicotyledons</taxon>
        <taxon>Gunneridae</taxon>
        <taxon>Pentapetalae</taxon>
        <taxon>rosids</taxon>
        <taxon>fabids</taxon>
        <taxon>Rosales</taxon>
        <taxon>Rosaceae</taxon>
        <taxon>Rosoideae</taxon>
        <taxon>Rosoideae incertae sedis</taxon>
        <taxon>Rosa</taxon>
    </lineage>
</organism>
<gene>
    <name evidence="2" type="ORF">RchiOBHm_Chr2g0128861</name>
</gene>
<feature type="compositionally biased region" description="Acidic residues" evidence="1">
    <location>
        <begin position="470"/>
        <end position="491"/>
    </location>
</feature>
<reference evidence="2 3" key="1">
    <citation type="journal article" date="2018" name="Nat. Genet.">
        <title>The Rosa genome provides new insights in the design of modern roses.</title>
        <authorList>
            <person name="Bendahmane M."/>
        </authorList>
    </citation>
    <scope>NUCLEOTIDE SEQUENCE [LARGE SCALE GENOMIC DNA]</scope>
    <source>
        <strain evidence="3">cv. Old Blush</strain>
    </source>
</reference>